<dbReference type="NCBIfam" id="TIGR04430">
    <property type="entry name" value="OM_asym_MlaD"/>
    <property type="match status" value="1"/>
</dbReference>
<dbReference type="InterPro" id="IPR030970">
    <property type="entry name" value="ABC_MlaD"/>
</dbReference>
<accession>A0A0F9U5Q0</accession>
<dbReference type="EMBL" id="LAZR01000128">
    <property type="protein sequence ID" value="KKN88525.1"/>
    <property type="molecule type" value="Genomic_DNA"/>
</dbReference>
<dbReference type="PANTHER" id="PTHR33371:SF4">
    <property type="entry name" value="INTERMEMBRANE PHOSPHOLIPID TRANSPORT SYSTEM BINDING PROTEIN MLAD"/>
    <property type="match status" value="1"/>
</dbReference>
<comment type="caution">
    <text evidence="2">The sequence shown here is derived from an EMBL/GenBank/DDBJ whole genome shotgun (WGS) entry which is preliminary data.</text>
</comment>
<dbReference type="Pfam" id="PF02470">
    <property type="entry name" value="MlaD"/>
    <property type="match status" value="1"/>
</dbReference>
<name>A0A0F9U5Q0_9ZZZZ</name>
<gene>
    <name evidence="2" type="ORF">LCGC14_0248220</name>
</gene>
<evidence type="ECO:0000259" key="1">
    <source>
        <dbReference type="Pfam" id="PF02470"/>
    </source>
</evidence>
<dbReference type="GO" id="GO:0005543">
    <property type="term" value="F:phospholipid binding"/>
    <property type="evidence" value="ECO:0007669"/>
    <property type="project" value="TreeGrafter"/>
</dbReference>
<dbReference type="GO" id="GO:0005548">
    <property type="term" value="F:phospholipid transporter activity"/>
    <property type="evidence" value="ECO:0007669"/>
    <property type="project" value="TreeGrafter"/>
</dbReference>
<sequence>MRTRNLELTVGAFILAGLLALAVLAVKISGLSPSSAGATYSVHAYFDNVAGLTPKAKVTMSGVTIGQVTAIEFDKTRYSARVDMDINRKINTLPADSTASILTAGLLGEKYLGISVGGDDEVLADGSEIYDTQSALVLEELIGRFLLNTVSKEE</sequence>
<dbReference type="AlphaFoldDB" id="A0A0F9U5Q0"/>
<dbReference type="PANTHER" id="PTHR33371">
    <property type="entry name" value="INTERMEMBRANE PHOSPHOLIPID TRANSPORT SYSTEM BINDING PROTEIN MLAD-RELATED"/>
    <property type="match status" value="1"/>
</dbReference>
<dbReference type="InterPro" id="IPR052336">
    <property type="entry name" value="MlaD_Phospholipid_Transporter"/>
</dbReference>
<evidence type="ECO:0000313" key="2">
    <source>
        <dbReference type="EMBL" id="KKN88525.1"/>
    </source>
</evidence>
<proteinExistence type="predicted"/>
<organism evidence="2">
    <name type="scientific">marine sediment metagenome</name>
    <dbReference type="NCBI Taxonomy" id="412755"/>
    <lineage>
        <taxon>unclassified sequences</taxon>
        <taxon>metagenomes</taxon>
        <taxon>ecological metagenomes</taxon>
    </lineage>
</organism>
<feature type="domain" description="Mce/MlaD" evidence="1">
    <location>
        <begin position="39"/>
        <end position="116"/>
    </location>
</feature>
<reference evidence="2" key="1">
    <citation type="journal article" date="2015" name="Nature">
        <title>Complex archaea that bridge the gap between prokaryotes and eukaryotes.</title>
        <authorList>
            <person name="Spang A."/>
            <person name="Saw J.H."/>
            <person name="Jorgensen S.L."/>
            <person name="Zaremba-Niedzwiedzka K."/>
            <person name="Martijn J."/>
            <person name="Lind A.E."/>
            <person name="van Eijk R."/>
            <person name="Schleper C."/>
            <person name="Guy L."/>
            <person name="Ettema T.J."/>
        </authorList>
    </citation>
    <scope>NUCLEOTIDE SEQUENCE</scope>
</reference>
<protein>
    <recommendedName>
        <fullName evidence="1">Mce/MlaD domain-containing protein</fullName>
    </recommendedName>
</protein>
<dbReference type="InterPro" id="IPR003399">
    <property type="entry name" value="Mce/MlaD"/>
</dbReference>